<feature type="coiled-coil region" evidence="1">
    <location>
        <begin position="120"/>
        <end position="223"/>
    </location>
</feature>
<evidence type="ECO:0000313" key="3">
    <source>
        <dbReference type="EMBL" id="CAE0537221.1"/>
    </source>
</evidence>
<feature type="region of interest" description="Disordered" evidence="2">
    <location>
        <begin position="317"/>
        <end position="337"/>
    </location>
</feature>
<keyword evidence="1" id="KW-0175">Coiled coil</keyword>
<reference evidence="3" key="1">
    <citation type="submission" date="2021-01" db="EMBL/GenBank/DDBJ databases">
        <authorList>
            <person name="Corre E."/>
            <person name="Pelletier E."/>
            <person name="Niang G."/>
            <person name="Scheremetjew M."/>
            <person name="Finn R."/>
            <person name="Kale V."/>
            <person name="Holt S."/>
            <person name="Cochrane G."/>
            <person name="Meng A."/>
            <person name="Brown T."/>
            <person name="Cohen L."/>
        </authorList>
    </citation>
    <scope>NUCLEOTIDE SEQUENCE</scope>
    <source>
        <strain evidence="3">379</strain>
    </source>
</reference>
<dbReference type="AlphaFoldDB" id="A0A7S3W6K5"/>
<evidence type="ECO:0000256" key="2">
    <source>
        <dbReference type="SAM" id="MobiDB-lite"/>
    </source>
</evidence>
<organism evidence="3">
    <name type="scientific">Emiliania huxleyi</name>
    <name type="common">Coccolithophore</name>
    <name type="synonym">Pontosphaera huxleyi</name>
    <dbReference type="NCBI Taxonomy" id="2903"/>
    <lineage>
        <taxon>Eukaryota</taxon>
        <taxon>Haptista</taxon>
        <taxon>Haptophyta</taxon>
        <taxon>Prymnesiophyceae</taxon>
        <taxon>Isochrysidales</taxon>
        <taxon>Noelaerhabdaceae</taxon>
        <taxon>Emiliania</taxon>
    </lineage>
</organism>
<proteinExistence type="predicted"/>
<dbReference type="EMBL" id="HBIR01012992">
    <property type="protein sequence ID" value="CAE0537221.1"/>
    <property type="molecule type" value="Transcribed_RNA"/>
</dbReference>
<name>A0A7S3W6K5_EMIHU</name>
<accession>A0A7S3W6K5</accession>
<sequence length="337" mass="36711">MREAAAAQAVALQDAKMEALVLSKKLRRLEAGGSHASLFEVYEEELAASQAEAARQRVVVGELESAVRDLRLEIETLRAVAAEAGDPALRVAGSEGLASGAVDVLAEGRAAKVRSWKRALAIADKERAVLRAELAGLQKRIRHADFHRRAAEDSSRKLLKASREAERLTAELRDARLAQSQAQAALLPAEREREVLRDTCRQLEEQLQLAQAAKRELQFERRRDELRLRHPRLSEASRSSPRGRGGGGAAARRGSTCELLRLLEAELGTTGVRVLPRVHVLLQRAQREAGAEEEARREAMAREEELMQILVDEQLTRGGGGAGAAPAAPAARPSIKA</sequence>
<gene>
    <name evidence="3" type="ORF">EHUX00137_LOCUS9524</name>
</gene>
<protein>
    <submittedName>
        <fullName evidence="3">Uncharacterized protein</fullName>
    </submittedName>
</protein>
<feature type="region of interest" description="Disordered" evidence="2">
    <location>
        <begin position="228"/>
        <end position="251"/>
    </location>
</feature>
<evidence type="ECO:0000256" key="1">
    <source>
        <dbReference type="SAM" id="Coils"/>
    </source>
</evidence>